<accession>A0A8T4C6G5</accession>
<evidence type="ECO:0000313" key="2">
    <source>
        <dbReference type="Proteomes" id="UP000774699"/>
    </source>
</evidence>
<dbReference type="InterPro" id="IPR013744">
    <property type="entry name" value="SidJ"/>
</dbReference>
<dbReference type="PANTHER" id="PTHR31591:SF1">
    <property type="entry name" value="UPF0613 PROTEIN PB24D3.06C"/>
    <property type="match status" value="1"/>
</dbReference>
<keyword evidence="1" id="KW-0378">Hydrolase</keyword>
<dbReference type="Proteomes" id="UP000774699">
    <property type="component" value="Unassembled WGS sequence"/>
</dbReference>
<dbReference type="Pfam" id="PF08538">
    <property type="entry name" value="DUF1749"/>
    <property type="match status" value="1"/>
</dbReference>
<dbReference type="SUPFAM" id="SSF53474">
    <property type="entry name" value="alpha/beta-Hydrolases"/>
    <property type="match status" value="1"/>
</dbReference>
<dbReference type="Gene3D" id="3.40.50.1820">
    <property type="entry name" value="alpha/beta hydrolase"/>
    <property type="match status" value="1"/>
</dbReference>
<sequence>MVFKGWTVVVRMKAQFLRIFAKDGIELHGIIYSPEKPTRKVVLHVHGMAGNFYENKFLDQFASQLTAKGIAFVSFNNRGHDFIADFALKSDPSKTRRIGMANEKFEECVLDIEPWVDYLEKEGFTEIFLQGHSLGCSKVPYYVAQKLDKRIKAVILLAAADMIKLGMRGTAYAEWFSRATKMQKEGRGSDLLPGKWWDWNIMSANTFLNFFTKGNEIDVIAIDSKNNSILSKITVPILTVLGDKDEIIIHTPQKDVQIMKELASKCPRFDSKIIAGADHHFYPFEKEVVGEVVKWILIL</sequence>
<dbReference type="EMBL" id="VGJJ01000009">
    <property type="protein sequence ID" value="MBM3282079.1"/>
    <property type="molecule type" value="Genomic_DNA"/>
</dbReference>
<organism evidence="1 2">
    <name type="scientific">Candidatus Iainarchaeum sp</name>
    <dbReference type="NCBI Taxonomy" id="3101447"/>
    <lineage>
        <taxon>Archaea</taxon>
        <taxon>Candidatus Iainarchaeota</taxon>
        <taxon>Candidatus Iainarchaeia</taxon>
        <taxon>Candidatus Iainarchaeales</taxon>
        <taxon>Candidatus Iainarchaeaceae</taxon>
        <taxon>Candidatus Iainarchaeum</taxon>
    </lineage>
</organism>
<gene>
    <name evidence="1" type="ORF">FJY86_01920</name>
</gene>
<name>A0A8T4C6G5_9ARCH</name>
<dbReference type="InterPro" id="IPR029058">
    <property type="entry name" value="AB_hydrolase_fold"/>
</dbReference>
<comment type="caution">
    <text evidence="1">The sequence shown here is derived from an EMBL/GenBank/DDBJ whole genome shotgun (WGS) entry which is preliminary data.</text>
</comment>
<reference evidence="1" key="1">
    <citation type="submission" date="2019-03" db="EMBL/GenBank/DDBJ databases">
        <title>Lake Tanganyika Metagenome-Assembled Genomes (MAGs).</title>
        <authorList>
            <person name="Tran P."/>
        </authorList>
    </citation>
    <scope>NUCLEOTIDE SEQUENCE</scope>
    <source>
        <strain evidence="1">M_DeepCast_50m_m2_156</strain>
    </source>
</reference>
<proteinExistence type="predicted"/>
<dbReference type="AlphaFoldDB" id="A0A8T4C6G5"/>
<dbReference type="GO" id="GO:0016787">
    <property type="term" value="F:hydrolase activity"/>
    <property type="evidence" value="ECO:0007669"/>
    <property type="project" value="UniProtKB-KW"/>
</dbReference>
<dbReference type="PANTHER" id="PTHR31591">
    <property type="entry name" value="UPF0613 PROTEIN PB24D3.06C"/>
    <property type="match status" value="1"/>
</dbReference>
<protein>
    <submittedName>
        <fullName evidence="1">Alpha/beta hydrolase</fullName>
    </submittedName>
</protein>
<evidence type="ECO:0000313" key="1">
    <source>
        <dbReference type="EMBL" id="MBM3282079.1"/>
    </source>
</evidence>